<evidence type="ECO:0000313" key="1">
    <source>
        <dbReference type="EMBL" id="GFH24657.1"/>
    </source>
</evidence>
<accession>A0A699ZP98</accession>
<dbReference type="AlphaFoldDB" id="A0A699ZP98"/>
<keyword evidence="2" id="KW-1185">Reference proteome</keyword>
<gene>
    <name evidence="1" type="ORF">HaLaN_22492</name>
</gene>
<comment type="caution">
    <text evidence="1">The sequence shown here is derived from an EMBL/GenBank/DDBJ whole genome shotgun (WGS) entry which is preliminary data.</text>
</comment>
<evidence type="ECO:0000313" key="2">
    <source>
        <dbReference type="Proteomes" id="UP000485058"/>
    </source>
</evidence>
<name>A0A699ZP98_HAELA</name>
<sequence>MPTLHHSPRGQAIVHQLAAVEQGHLAAALAQPAGGAEPAAAAGGGQGQGQVLQGVPGSPSRGVVALFLPRTTLLAELAALVPAGQVWQVERNYVNCRLKGVTFYCYT</sequence>
<reference evidence="1 2" key="1">
    <citation type="submission" date="2020-02" db="EMBL/GenBank/DDBJ databases">
        <title>Draft genome sequence of Haematococcus lacustris strain NIES-144.</title>
        <authorList>
            <person name="Morimoto D."/>
            <person name="Nakagawa S."/>
            <person name="Yoshida T."/>
            <person name="Sawayama S."/>
        </authorList>
    </citation>
    <scope>NUCLEOTIDE SEQUENCE [LARGE SCALE GENOMIC DNA]</scope>
    <source>
        <strain evidence="1 2">NIES-144</strain>
    </source>
</reference>
<organism evidence="1 2">
    <name type="scientific">Haematococcus lacustris</name>
    <name type="common">Green alga</name>
    <name type="synonym">Haematococcus pluvialis</name>
    <dbReference type="NCBI Taxonomy" id="44745"/>
    <lineage>
        <taxon>Eukaryota</taxon>
        <taxon>Viridiplantae</taxon>
        <taxon>Chlorophyta</taxon>
        <taxon>core chlorophytes</taxon>
        <taxon>Chlorophyceae</taxon>
        <taxon>CS clade</taxon>
        <taxon>Chlamydomonadales</taxon>
        <taxon>Haematococcaceae</taxon>
        <taxon>Haematococcus</taxon>
    </lineage>
</organism>
<proteinExistence type="predicted"/>
<protein>
    <submittedName>
        <fullName evidence="1">WW domain-containing protein</fullName>
    </submittedName>
</protein>
<dbReference type="Proteomes" id="UP000485058">
    <property type="component" value="Unassembled WGS sequence"/>
</dbReference>
<dbReference type="InterPro" id="IPR029063">
    <property type="entry name" value="SAM-dependent_MTases_sf"/>
</dbReference>
<dbReference type="Gene3D" id="3.40.50.150">
    <property type="entry name" value="Vaccinia Virus protein VP39"/>
    <property type="match status" value="1"/>
</dbReference>
<dbReference type="EMBL" id="BLLF01002596">
    <property type="protein sequence ID" value="GFH24657.1"/>
    <property type="molecule type" value="Genomic_DNA"/>
</dbReference>